<dbReference type="RefSeq" id="WP_188512383.1">
    <property type="nucleotide sequence ID" value="NZ_BMGD01000001.1"/>
</dbReference>
<sequence length="207" mass="22734">MGVVAKRNCPYCRTQDVAFTAKSSWKSENDGNRALFICGACSEGVIWEWSGGADPCGYNGHISSHRITLLRQWPDEASGAAPADTPPTTSRYFEQATASLINGHFDAAAMMFRKCLESATKLLSPESTSKSLYSRIEALVAKGALTEDMGKWAHEVRLGGNDAAHDDEPFTISEAEELRNFIENFLRYAFTLPSAVHRRAKPGLVEE</sequence>
<name>A0ABQ1IRA0_9SPHN</name>
<feature type="domain" description="DUF4145" evidence="1">
    <location>
        <begin position="97"/>
        <end position="182"/>
    </location>
</feature>
<evidence type="ECO:0000313" key="3">
    <source>
        <dbReference type="Proteomes" id="UP000614261"/>
    </source>
</evidence>
<gene>
    <name evidence="2" type="ORF">GCM10010833_00640</name>
</gene>
<protein>
    <recommendedName>
        <fullName evidence="1">DUF4145 domain-containing protein</fullName>
    </recommendedName>
</protein>
<keyword evidence="3" id="KW-1185">Reference proteome</keyword>
<evidence type="ECO:0000313" key="2">
    <source>
        <dbReference type="EMBL" id="GGB49866.1"/>
    </source>
</evidence>
<evidence type="ECO:0000259" key="1">
    <source>
        <dbReference type="Pfam" id="PF13643"/>
    </source>
</evidence>
<proteinExistence type="predicted"/>
<reference evidence="3" key="1">
    <citation type="journal article" date="2019" name="Int. J. Syst. Evol. Microbiol.">
        <title>The Global Catalogue of Microorganisms (GCM) 10K type strain sequencing project: providing services to taxonomists for standard genome sequencing and annotation.</title>
        <authorList>
            <consortium name="The Broad Institute Genomics Platform"/>
            <consortium name="The Broad Institute Genome Sequencing Center for Infectious Disease"/>
            <person name="Wu L."/>
            <person name="Ma J."/>
        </authorList>
    </citation>
    <scope>NUCLEOTIDE SEQUENCE [LARGE SCALE GENOMIC DNA]</scope>
    <source>
        <strain evidence="3">CGMCC 1.12851</strain>
    </source>
</reference>
<dbReference type="EMBL" id="BMGD01000001">
    <property type="protein sequence ID" value="GGB49866.1"/>
    <property type="molecule type" value="Genomic_DNA"/>
</dbReference>
<dbReference type="InterPro" id="IPR025285">
    <property type="entry name" value="DUF4145"/>
</dbReference>
<organism evidence="2 3">
    <name type="scientific">Blastomonas aquatica</name>
    <dbReference type="NCBI Taxonomy" id="1510276"/>
    <lineage>
        <taxon>Bacteria</taxon>
        <taxon>Pseudomonadati</taxon>
        <taxon>Pseudomonadota</taxon>
        <taxon>Alphaproteobacteria</taxon>
        <taxon>Sphingomonadales</taxon>
        <taxon>Sphingomonadaceae</taxon>
        <taxon>Blastomonas</taxon>
    </lineage>
</organism>
<accession>A0ABQ1IRA0</accession>
<dbReference type="Proteomes" id="UP000614261">
    <property type="component" value="Unassembled WGS sequence"/>
</dbReference>
<comment type="caution">
    <text evidence="2">The sequence shown here is derived from an EMBL/GenBank/DDBJ whole genome shotgun (WGS) entry which is preliminary data.</text>
</comment>
<dbReference type="Pfam" id="PF13643">
    <property type="entry name" value="DUF4145"/>
    <property type="match status" value="1"/>
</dbReference>